<feature type="region of interest" description="Disordered" evidence="1">
    <location>
        <begin position="137"/>
        <end position="166"/>
    </location>
</feature>
<dbReference type="EMBL" id="KE124794">
    <property type="protein sequence ID" value="EPB79408.1"/>
    <property type="molecule type" value="Genomic_DNA"/>
</dbReference>
<accession>A0A0D6M7E5</accession>
<evidence type="ECO:0000313" key="2">
    <source>
        <dbReference type="EMBL" id="EPB79408.1"/>
    </source>
</evidence>
<evidence type="ECO:0000313" key="3">
    <source>
        <dbReference type="Proteomes" id="UP000054495"/>
    </source>
</evidence>
<dbReference type="Proteomes" id="UP000054495">
    <property type="component" value="Unassembled WGS sequence"/>
</dbReference>
<dbReference type="AlphaFoldDB" id="A0A0D6M7E5"/>
<reference evidence="2 3" key="1">
    <citation type="submission" date="2013-05" db="EMBL/GenBank/DDBJ databases">
        <title>Draft genome of the parasitic nematode Anyclostoma ceylanicum.</title>
        <authorList>
            <person name="Mitreva M."/>
        </authorList>
    </citation>
    <scope>NUCLEOTIDE SEQUENCE [LARGE SCALE GENOMIC DNA]</scope>
</reference>
<proteinExistence type="predicted"/>
<keyword evidence="3" id="KW-1185">Reference proteome</keyword>
<name>A0A0D6M7E5_9BILA</name>
<organism evidence="2 3">
    <name type="scientific">Ancylostoma ceylanicum</name>
    <dbReference type="NCBI Taxonomy" id="53326"/>
    <lineage>
        <taxon>Eukaryota</taxon>
        <taxon>Metazoa</taxon>
        <taxon>Ecdysozoa</taxon>
        <taxon>Nematoda</taxon>
        <taxon>Chromadorea</taxon>
        <taxon>Rhabditida</taxon>
        <taxon>Rhabditina</taxon>
        <taxon>Rhabditomorpha</taxon>
        <taxon>Strongyloidea</taxon>
        <taxon>Ancylostomatidae</taxon>
        <taxon>Ancylostomatinae</taxon>
        <taxon>Ancylostoma</taxon>
    </lineage>
</organism>
<feature type="compositionally biased region" description="Pro residues" evidence="1">
    <location>
        <begin position="145"/>
        <end position="158"/>
    </location>
</feature>
<evidence type="ECO:0000256" key="1">
    <source>
        <dbReference type="SAM" id="MobiDB-lite"/>
    </source>
</evidence>
<protein>
    <submittedName>
        <fullName evidence="2">Uncharacterized protein</fullName>
    </submittedName>
</protein>
<sequence>MFLESGRKFPCREKAVLRHRANSLTTSWKLASTRASFFQFDSDWQGNRNGKMDGMVLIGFQEETSHSMASPSHFDEQFSTKKKAIAEDASWVAQRGQDVDLLSIDCSSQRDGLNPRESNAFTQPFTGTSSVINLLLKSGTSSTPITPPPPPPPPPPPTRTWCLERM</sequence>
<gene>
    <name evidence="2" type="ORF">ANCCEY_01458</name>
</gene>